<dbReference type="Pfam" id="PF01844">
    <property type="entry name" value="HNH"/>
    <property type="match status" value="1"/>
</dbReference>
<reference evidence="2 3" key="1">
    <citation type="submission" date="2017-05" db="EMBL/GenBank/DDBJ databases">
        <title>Complete genome sequence of Streptomyces sp. SCSIO 03032 revealed the diverse biosynthetic pathways for its bioactive secondary metabolites.</title>
        <authorList>
            <person name="Ma L."/>
            <person name="Zhu Y."/>
            <person name="Zhang W."/>
            <person name="Zhang G."/>
            <person name="Tian X."/>
            <person name="Zhang S."/>
            <person name="Zhang C."/>
        </authorList>
    </citation>
    <scope>NUCLEOTIDE SEQUENCE [LARGE SCALE GENOMIC DNA]</scope>
    <source>
        <strain evidence="2 3">SCSIO 03032</strain>
    </source>
</reference>
<dbReference type="Proteomes" id="UP000194218">
    <property type="component" value="Chromosome"/>
</dbReference>
<proteinExistence type="predicted"/>
<organism evidence="2 3">
    <name type="scientific">Streptomyces marincola</name>
    <dbReference type="NCBI Taxonomy" id="2878388"/>
    <lineage>
        <taxon>Bacteria</taxon>
        <taxon>Bacillati</taxon>
        <taxon>Actinomycetota</taxon>
        <taxon>Actinomycetes</taxon>
        <taxon>Kitasatosporales</taxon>
        <taxon>Streptomycetaceae</taxon>
        <taxon>Streptomyces</taxon>
    </lineage>
</organism>
<gene>
    <name evidence="2" type="ORF">CAG99_16565</name>
</gene>
<keyword evidence="3" id="KW-1185">Reference proteome</keyword>
<dbReference type="InterPro" id="IPR002711">
    <property type="entry name" value="HNH"/>
</dbReference>
<dbReference type="CDD" id="cd00085">
    <property type="entry name" value="HNHc"/>
    <property type="match status" value="1"/>
</dbReference>
<dbReference type="OrthoDB" id="5422822at2"/>
<dbReference type="EMBL" id="CP021121">
    <property type="protein sequence ID" value="ARQ70239.1"/>
    <property type="molecule type" value="Genomic_DNA"/>
</dbReference>
<dbReference type="Gene3D" id="1.10.30.50">
    <property type="match status" value="1"/>
</dbReference>
<evidence type="ECO:0000259" key="1">
    <source>
        <dbReference type="SMART" id="SM00507"/>
    </source>
</evidence>
<name>A0A1W7D001_9ACTN</name>
<dbReference type="GO" id="GO:0003676">
    <property type="term" value="F:nucleic acid binding"/>
    <property type="evidence" value="ECO:0007669"/>
    <property type="project" value="InterPro"/>
</dbReference>
<dbReference type="GO" id="GO:0004519">
    <property type="term" value="F:endonuclease activity"/>
    <property type="evidence" value="ECO:0007669"/>
    <property type="project" value="InterPro"/>
</dbReference>
<dbReference type="GO" id="GO:0008270">
    <property type="term" value="F:zinc ion binding"/>
    <property type="evidence" value="ECO:0007669"/>
    <property type="project" value="InterPro"/>
</dbReference>
<protein>
    <recommendedName>
        <fullName evidence="1">HNH nuclease domain-containing protein</fullName>
    </recommendedName>
</protein>
<evidence type="ECO:0000313" key="3">
    <source>
        <dbReference type="Proteomes" id="UP000194218"/>
    </source>
</evidence>
<dbReference type="AlphaFoldDB" id="A0A1W7D001"/>
<feature type="domain" description="HNH nuclease" evidence="1">
    <location>
        <begin position="46"/>
        <end position="100"/>
    </location>
</feature>
<dbReference type="InterPro" id="IPR003615">
    <property type="entry name" value="HNH_nuc"/>
</dbReference>
<accession>A0A1W7D001</accession>
<dbReference type="KEGG" id="smao:CAG99_16565"/>
<evidence type="ECO:0000313" key="2">
    <source>
        <dbReference type="EMBL" id="ARQ70239.1"/>
    </source>
</evidence>
<dbReference type="SMART" id="SM00507">
    <property type="entry name" value="HNHc"/>
    <property type="match status" value="1"/>
</dbReference>
<sequence length="268" mass="28673">MIEVRRPAPDGKLLASLHDRTRRLGQAPTTESARAEWRQAKAVRRDVRRLLETAAPGMARCMYCGDSQGTDVDHFEPLKRAPGRAFDWLNHLLACSYCNSNKKRDRFPCDEHGGPLLIDPTAEAPYDHLRLTFSTGHYVALSAKGAATIAVFGLGRPALERGRAAAFVRCRSMLRDCAALLNGGDAAGAGEVRNALLVQPFADVLHGMLRHAHRPGAAVVFGAEVVGILKRWHTMAPGASAALPGARHGGDAGVAGGRAAAGEVRPPR</sequence>